<evidence type="ECO:0000256" key="2">
    <source>
        <dbReference type="ARBA" id="ARBA00022112"/>
    </source>
</evidence>
<reference evidence="7" key="1">
    <citation type="submission" date="2016-04" db="EMBL/GenBank/DDBJ databases">
        <authorList>
            <person name="Lyu Z."/>
            <person name="Lyu W."/>
        </authorList>
    </citation>
    <scope>NUCLEOTIDE SEQUENCE [LARGE SCALE GENOMIC DNA]</scope>
    <source>
        <strain evidence="7">C44</strain>
    </source>
</reference>
<dbReference type="Gene3D" id="3.40.1390.30">
    <property type="entry name" value="NIF3 (NGG1p interacting factor 3)-like"/>
    <property type="match status" value="1"/>
</dbReference>
<dbReference type="NCBIfam" id="TIGR00486">
    <property type="entry name" value="YbgI_SA1388"/>
    <property type="match status" value="1"/>
</dbReference>
<feature type="binding site" evidence="5">
    <location>
        <position position="333"/>
    </location>
    <ligand>
        <name>a divalent metal cation</name>
        <dbReference type="ChEBI" id="CHEBI:60240"/>
        <label>1</label>
    </ligand>
</feature>
<feature type="binding site" evidence="5">
    <location>
        <position position="107"/>
    </location>
    <ligand>
        <name>a divalent metal cation</name>
        <dbReference type="ChEBI" id="CHEBI:60240"/>
        <label>1</label>
    </ligand>
</feature>
<evidence type="ECO:0000256" key="5">
    <source>
        <dbReference type="PIRSR" id="PIRSR602678-1"/>
    </source>
</evidence>
<feature type="binding site" evidence="5">
    <location>
        <position position="336"/>
    </location>
    <ligand>
        <name>a divalent metal cation</name>
        <dbReference type="ChEBI" id="CHEBI:60240"/>
        <label>1</label>
    </ligand>
</feature>
<dbReference type="InterPro" id="IPR036069">
    <property type="entry name" value="DUF34/NIF3_sf"/>
</dbReference>
<dbReference type="OrthoDB" id="9792792at2"/>
<comment type="caution">
    <text evidence="6">The sequence shown here is derived from an EMBL/GenBank/DDBJ whole genome shotgun (WGS) entry which is preliminary data.</text>
</comment>
<dbReference type="InterPro" id="IPR015867">
    <property type="entry name" value="N-reg_PII/ATP_PRibTrfase_C"/>
</dbReference>
<dbReference type="RefSeq" id="WP_066334750.1">
    <property type="nucleotide sequence ID" value="NZ_LWSG01000023.1"/>
</dbReference>
<evidence type="ECO:0000313" key="6">
    <source>
        <dbReference type="EMBL" id="OAS85046.1"/>
    </source>
</evidence>
<keyword evidence="3 4" id="KW-0479">Metal-binding</keyword>
<dbReference type="Gene3D" id="3.30.70.120">
    <property type="match status" value="1"/>
</dbReference>
<dbReference type="GO" id="GO:0046872">
    <property type="term" value="F:metal ion binding"/>
    <property type="evidence" value="ECO:0007669"/>
    <property type="project" value="UniProtKB-UniRule"/>
</dbReference>
<keyword evidence="7" id="KW-1185">Reference proteome</keyword>
<dbReference type="InterPro" id="IPR017221">
    <property type="entry name" value="DUF34/NIF3_bac"/>
</dbReference>
<dbReference type="GO" id="GO:0005737">
    <property type="term" value="C:cytoplasm"/>
    <property type="evidence" value="ECO:0007669"/>
    <property type="project" value="TreeGrafter"/>
</dbReference>
<evidence type="ECO:0000256" key="3">
    <source>
        <dbReference type="ARBA" id="ARBA00022723"/>
    </source>
</evidence>
<sequence>MKKNPNGFEVIQLFEQFSPKSYAVEGDKIGLQIGSLNKQIHQVMITLDVTEAVIDEAIEKKVDLIIAHHPPIFRPIKKLTTDSTSGRIFEKCIKHDIAVYAAHTNLDIANGGVNDLLAAALELTNLDVLVPTYEDKLKKLVVFVPSSHEKAVREALGAAGAGHIGNYSHCSFSTSGEGSFLPLEEADPFIGKTGQLELVKETRIETIFPESLQKKIINAMIKAHPYEEVAYDIYRLEQQGASLGLGRIGKLKDELTLQEFAEHVKKSLNVERVRMVGDPSSKVKKVAVLGGDGNKYIQQAKYKGADVYVTGDLYFHVAHDALMLDLNVIDPGHHVEKVMIKGVSAILGDMCKERNFDVSVFGSTVDTNPFTFV</sequence>
<dbReference type="PANTHER" id="PTHR13799:SF14">
    <property type="entry name" value="GTP CYCLOHYDROLASE 1 TYPE 2 HOMOLOG"/>
    <property type="match status" value="1"/>
</dbReference>
<dbReference type="FunFam" id="3.40.1390.30:FF:000001">
    <property type="entry name" value="GTP cyclohydrolase 1 type 2"/>
    <property type="match status" value="1"/>
</dbReference>
<dbReference type="PANTHER" id="PTHR13799">
    <property type="entry name" value="NGG1 INTERACTING FACTOR 3"/>
    <property type="match status" value="1"/>
</dbReference>
<comment type="similarity">
    <text evidence="1 4">Belongs to the GTP cyclohydrolase I type 2/NIF3 family.</text>
</comment>
<dbReference type="SUPFAM" id="SSF102705">
    <property type="entry name" value="NIF3 (NGG1p interacting factor 3)-like"/>
    <property type="match status" value="1"/>
</dbReference>
<organism evidence="6 7">
    <name type="scientific">Metabacillus litoralis</name>
    <dbReference type="NCBI Taxonomy" id="152268"/>
    <lineage>
        <taxon>Bacteria</taxon>
        <taxon>Bacillati</taxon>
        <taxon>Bacillota</taxon>
        <taxon>Bacilli</taxon>
        <taxon>Bacillales</taxon>
        <taxon>Bacillaceae</taxon>
        <taxon>Metabacillus</taxon>
    </lineage>
</organism>
<name>A0A179STC0_9BACI</name>
<evidence type="ECO:0000256" key="1">
    <source>
        <dbReference type="ARBA" id="ARBA00006964"/>
    </source>
</evidence>
<gene>
    <name evidence="6" type="ORF">A6K24_05920</name>
</gene>
<feature type="binding site" evidence="5">
    <location>
        <position position="69"/>
    </location>
    <ligand>
        <name>a divalent metal cation</name>
        <dbReference type="ChEBI" id="CHEBI:60240"/>
        <label>1</label>
    </ligand>
</feature>
<feature type="binding site" evidence="5">
    <location>
        <position position="68"/>
    </location>
    <ligand>
        <name>a divalent metal cation</name>
        <dbReference type="ChEBI" id="CHEBI:60240"/>
        <label>1</label>
    </ligand>
</feature>
<proteinExistence type="inferred from homology"/>
<dbReference type="STRING" id="152268.A6K24_05920"/>
<protein>
    <recommendedName>
        <fullName evidence="2 4">GTP cyclohydrolase 1 type 2 homolog</fullName>
    </recommendedName>
</protein>
<dbReference type="InterPro" id="IPR002678">
    <property type="entry name" value="DUF34/NIF3"/>
</dbReference>
<dbReference type="FunFam" id="3.30.70.120:FF:000006">
    <property type="entry name" value="GTP cyclohydrolase 1 type 2 homolog"/>
    <property type="match status" value="1"/>
</dbReference>
<accession>A0A179STC0</accession>
<dbReference type="PIRSF" id="PIRSF037489">
    <property type="entry name" value="UCP037489_NIF3_YqfO"/>
    <property type="match status" value="1"/>
</dbReference>
<dbReference type="AlphaFoldDB" id="A0A179STC0"/>
<dbReference type="EMBL" id="LWSG01000023">
    <property type="protein sequence ID" value="OAS85046.1"/>
    <property type="molecule type" value="Genomic_DNA"/>
</dbReference>
<evidence type="ECO:0000256" key="4">
    <source>
        <dbReference type="PIRNR" id="PIRNR037489"/>
    </source>
</evidence>
<dbReference type="Proteomes" id="UP000078534">
    <property type="component" value="Unassembled WGS sequence"/>
</dbReference>
<dbReference type="Pfam" id="PF01784">
    <property type="entry name" value="DUF34_NIF3"/>
    <property type="match status" value="1"/>
</dbReference>
<evidence type="ECO:0000313" key="7">
    <source>
        <dbReference type="Proteomes" id="UP000078534"/>
    </source>
</evidence>